<dbReference type="AlphaFoldDB" id="A0A1H4W459"/>
<proteinExistence type="predicted"/>
<dbReference type="STRING" id="57704.SAMN04489793_3434"/>
<feature type="transmembrane region" description="Helical" evidence="1">
    <location>
        <begin position="149"/>
        <end position="169"/>
    </location>
</feature>
<evidence type="ECO:0000313" key="2">
    <source>
        <dbReference type="EMBL" id="SEC88159.1"/>
    </source>
</evidence>
<keyword evidence="1" id="KW-1133">Transmembrane helix</keyword>
<evidence type="ECO:0000313" key="3">
    <source>
        <dbReference type="Proteomes" id="UP000182241"/>
    </source>
</evidence>
<name>A0A1H4W459_TSUTY</name>
<keyword evidence="3" id="KW-1185">Reference proteome</keyword>
<accession>A0A1H4W459</accession>
<organism evidence="2 3">
    <name type="scientific">Tsukamurella tyrosinosolvens</name>
    <dbReference type="NCBI Taxonomy" id="57704"/>
    <lineage>
        <taxon>Bacteria</taxon>
        <taxon>Bacillati</taxon>
        <taxon>Actinomycetota</taxon>
        <taxon>Actinomycetes</taxon>
        <taxon>Mycobacteriales</taxon>
        <taxon>Tsukamurellaceae</taxon>
        <taxon>Tsukamurella</taxon>
    </lineage>
</organism>
<keyword evidence="1" id="KW-0812">Transmembrane</keyword>
<feature type="transmembrane region" description="Helical" evidence="1">
    <location>
        <begin position="124"/>
        <end position="143"/>
    </location>
</feature>
<evidence type="ECO:0000256" key="1">
    <source>
        <dbReference type="SAM" id="Phobius"/>
    </source>
</evidence>
<sequence>MHQAGAGALLRVTDMDQLARDRGLNAVNARAFAHPDEDEASRALIGAPFPATTEGLLEAGWALVPILQTRSAAALATAAESRLAAILGLLNLRRLGPAAARAHAELDRHRHLAHRAQIPSDLGAAYVIALALAVAGALVVWLLSLLGAVFALGALVALAILVAGVFLTLRSVTRAELAAAPVAVRGLRIAPWLGGLPATTAAAVQTLFDLPAGLADLTFAEDRDLLTVDDGADAVVVVARSRFLADAGRAAPSTADDVRDLLTGYRRSGVPGVLVLRRAVVAPVWLRGPFDGWERLFDRFGAIGPITVRWTVQGGALIAELAEEYDDEPVAVLVGDLAELAETSGAVALRRADDAARAVADLLVDQLVHGDLVMFTRGGSPADRELLVTALQGGDLRDAAVRSQWTGEH</sequence>
<dbReference type="EMBL" id="FNSA01000003">
    <property type="protein sequence ID" value="SEC88159.1"/>
    <property type="molecule type" value="Genomic_DNA"/>
</dbReference>
<reference evidence="3" key="1">
    <citation type="submission" date="2016-10" db="EMBL/GenBank/DDBJ databases">
        <authorList>
            <person name="Varghese N."/>
            <person name="Submissions S."/>
        </authorList>
    </citation>
    <scope>NUCLEOTIDE SEQUENCE [LARGE SCALE GENOMIC DNA]</scope>
    <source>
        <strain evidence="3">DSM 44234</strain>
    </source>
</reference>
<protein>
    <submittedName>
        <fullName evidence="2">Uncharacterized protein</fullName>
    </submittedName>
</protein>
<dbReference type="Proteomes" id="UP000182241">
    <property type="component" value="Unassembled WGS sequence"/>
</dbReference>
<keyword evidence="1" id="KW-0472">Membrane</keyword>
<gene>
    <name evidence="2" type="ORF">SAMN04489793_3434</name>
</gene>